<evidence type="ECO:0000313" key="1">
    <source>
        <dbReference type="EMBL" id="EKT76365.1"/>
    </source>
</evidence>
<proteinExistence type="predicted"/>
<protein>
    <submittedName>
        <fullName evidence="1">Uncharacterized protein</fullName>
    </submittedName>
</protein>
<sequence>MTDFREYVGQASTSYRDWVGTAAAENDAVGPDLYRVVGLDSGSWIIVGFDIYGGGGDGEDVFVYAVNTEGDATSLDAAAESDGALPVTSFMLHDVAAQQVIDTMQQYHMHLRVSAIGDRPVHVIE</sequence>
<dbReference type="Proteomes" id="UP000005951">
    <property type="component" value="Unassembled WGS sequence"/>
</dbReference>
<name>K8XGV1_RHOOP</name>
<dbReference type="RefSeq" id="WP_005265482.1">
    <property type="nucleotide sequence ID" value="NZ_AJYC02000331.1"/>
</dbReference>
<reference evidence="1 2" key="1">
    <citation type="journal article" date="2013" name="Genome Announc.">
        <title>Draft Genome Sequence of Rhodococcus opacus Strain M213 Shows a Diverse Catabolic Potential.</title>
        <authorList>
            <person name="Pathak A."/>
            <person name="Green S.J."/>
            <person name="Ogram A."/>
            <person name="Chauhan A."/>
        </authorList>
    </citation>
    <scope>NUCLEOTIDE SEQUENCE [LARGE SCALE GENOMIC DNA]</scope>
    <source>
        <strain evidence="1 2">M213</strain>
    </source>
</reference>
<organism evidence="1 2">
    <name type="scientific">Rhodococcus opacus M213</name>
    <dbReference type="NCBI Taxonomy" id="1129896"/>
    <lineage>
        <taxon>Bacteria</taxon>
        <taxon>Bacillati</taxon>
        <taxon>Actinomycetota</taxon>
        <taxon>Actinomycetes</taxon>
        <taxon>Mycobacteriales</taxon>
        <taxon>Nocardiaceae</taxon>
        <taxon>Rhodococcus</taxon>
    </lineage>
</organism>
<gene>
    <name evidence="1" type="ORF">WSS_A43134</name>
</gene>
<dbReference type="EMBL" id="AJYC02000331">
    <property type="protein sequence ID" value="EKT76365.1"/>
    <property type="molecule type" value="Genomic_DNA"/>
</dbReference>
<comment type="caution">
    <text evidence="1">The sequence shown here is derived from an EMBL/GenBank/DDBJ whole genome shotgun (WGS) entry which is preliminary data.</text>
</comment>
<accession>K8XGV1</accession>
<evidence type="ECO:0000313" key="2">
    <source>
        <dbReference type="Proteomes" id="UP000005951"/>
    </source>
</evidence>
<dbReference type="AlphaFoldDB" id="K8XGV1"/>